<dbReference type="SUPFAM" id="SSF161084">
    <property type="entry name" value="MAPEG domain-like"/>
    <property type="match status" value="1"/>
</dbReference>
<keyword evidence="1" id="KW-0812">Transmembrane</keyword>
<keyword evidence="1" id="KW-1133">Transmembrane helix</keyword>
<sequence length="203" mass="22347">MKDDEKKVSYIPVAVFFIVPLLIGTGIVYAIYSKERSTFDKRIQVLAANDMHWGALAVVVLGRTLSFLNTYPMVFKSQIMRFSSGNLRSNPFIFKAIGKNGKDNAIVFNEDGAIGAYNRANRSLQHLTETFGVLVAGLAVACQVFPFPVFVAVCVFGLARIMHQVGYTLGFGYHALGFWVAFFALATIEGLLFLIALKGFTAE</sequence>
<accession>A0A6G0WSW8</accession>
<keyword evidence="3" id="KW-1185">Reference proteome</keyword>
<dbReference type="VEuPathDB" id="FungiDB:AeMF1_006184"/>
<proteinExistence type="predicted"/>
<dbReference type="InterPro" id="IPR023352">
    <property type="entry name" value="MAPEG-like_dom_sf"/>
</dbReference>
<dbReference type="EMBL" id="VJMJ01000153">
    <property type="protein sequence ID" value="KAF0730536.1"/>
    <property type="molecule type" value="Genomic_DNA"/>
</dbReference>
<evidence type="ECO:0000256" key="1">
    <source>
        <dbReference type="SAM" id="Phobius"/>
    </source>
</evidence>
<feature type="transmembrane region" description="Helical" evidence="1">
    <location>
        <begin position="171"/>
        <end position="197"/>
    </location>
</feature>
<dbReference type="AlphaFoldDB" id="A0A6G0WSW8"/>
<protein>
    <recommendedName>
        <fullName evidence="4">MAPEG family protein</fullName>
    </recommendedName>
</protein>
<gene>
    <name evidence="2" type="ORF">Ae201684_011959</name>
</gene>
<evidence type="ECO:0000313" key="3">
    <source>
        <dbReference type="Proteomes" id="UP000481153"/>
    </source>
</evidence>
<evidence type="ECO:0000313" key="2">
    <source>
        <dbReference type="EMBL" id="KAF0730536.1"/>
    </source>
</evidence>
<dbReference type="Proteomes" id="UP000481153">
    <property type="component" value="Unassembled WGS sequence"/>
</dbReference>
<organism evidence="2 3">
    <name type="scientific">Aphanomyces euteiches</name>
    <dbReference type="NCBI Taxonomy" id="100861"/>
    <lineage>
        <taxon>Eukaryota</taxon>
        <taxon>Sar</taxon>
        <taxon>Stramenopiles</taxon>
        <taxon>Oomycota</taxon>
        <taxon>Saprolegniomycetes</taxon>
        <taxon>Saprolegniales</taxon>
        <taxon>Verrucalvaceae</taxon>
        <taxon>Aphanomyces</taxon>
    </lineage>
</organism>
<name>A0A6G0WSW8_9STRA</name>
<keyword evidence="1" id="KW-0472">Membrane</keyword>
<dbReference type="Gene3D" id="1.20.120.550">
    <property type="entry name" value="Membrane associated eicosanoid/glutathione metabolism-like domain"/>
    <property type="match status" value="1"/>
</dbReference>
<feature type="transmembrane region" description="Helical" evidence="1">
    <location>
        <begin position="131"/>
        <end position="159"/>
    </location>
</feature>
<feature type="transmembrane region" description="Helical" evidence="1">
    <location>
        <begin position="12"/>
        <end position="32"/>
    </location>
</feature>
<evidence type="ECO:0008006" key="4">
    <source>
        <dbReference type="Google" id="ProtNLM"/>
    </source>
</evidence>
<comment type="caution">
    <text evidence="2">The sequence shown here is derived from an EMBL/GenBank/DDBJ whole genome shotgun (WGS) entry which is preliminary data.</text>
</comment>
<reference evidence="2 3" key="1">
    <citation type="submission" date="2019-07" db="EMBL/GenBank/DDBJ databases">
        <title>Genomics analysis of Aphanomyces spp. identifies a new class of oomycete effector associated with host adaptation.</title>
        <authorList>
            <person name="Gaulin E."/>
        </authorList>
    </citation>
    <scope>NUCLEOTIDE SEQUENCE [LARGE SCALE GENOMIC DNA]</scope>
    <source>
        <strain evidence="2 3">ATCC 201684</strain>
    </source>
</reference>
<feature type="transmembrane region" description="Helical" evidence="1">
    <location>
        <begin position="52"/>
        <end position="71"/>
    </location>
</feature>